<protein>
    <submittedName>
        <fullName evidence="3">Uncharacterized protein LOC106011873</fullName>
    </submittedName>
</protein>
<evidence type="ECO:0000313" key="2">
    <source>
        <dbReference type="Proteomes" id="UP000694888"/>
    </source>
</evidence>
<evidence type="ECO:0000313" key="3">
    <source>
        <dbReference type="RefSeq" id="XP_012938449.1"/>
    </source>
</evidence>
<gene>
    <name evidence="3" type="primary">LOC106011873</name>
</gene>
<dbReference type="Proteomes" id="UP000694888">
    <property type="component" value="Unplaced"/>
</dbReference>
<sequence>MRSGPNSYIVQGNNGFVQQPVPGPQNVVNDGGTADLYDMEGPAYYYYFYYDDDNKVPNNNLPANVPGALLGKAVEDFQPDMKVDENIVKVEEGSKIADGVDASNQVHQDGIPAGNDSENSVNEVNTDEAELSSLHR</sequence>
<name>A0ABM1A0P7_APLCA</name>
<feature type="region of interest" description="Disordered" evidence="1">
    <location>
        <begin position="98"/>
        <end position="136"/>
    </location>
</feature>
<accession>A0ABM1A0P7</accession>
<reference evidence="3" key="1">
    <citation type="submission" date="2025-08" db="UniProtKB">
        <authorList>
            <consortium name="RefSeq"/>
        </authorList>
    </citation>
    <scope>IDENTIFICATION</scope>
</reference>
<proteinExistence type="predicted"/>
<keyword evidence="2" id="KW-1185">Reference proteome</keyword>
<organism evidence="2 3">
    <name type="scientific">Aplysia californica</name>
    <name type="common">California sea hare</name>
    <dbReference type="NCBI Taxonomy" id="6500"/>
    <lineage>
        <taxon>Eukaryota</taxon>
        <taxon>Metazoa</taxon>
        <taxon>Spiralia</taxon>
        <taxon>Lophotrochozoa</taxon>
        <taxon>Mollusca</taxon>
        <taxon>Gastropoda</taxon>
        <taxon>Heterobranchia</taxon>
        <taxon>Euthyneura</taxon>
        <taxon>Tectipleura</taxon>
        <taxon>Aplysiida</taxon>
        <taxon>Aplysioidea</taxon>
        <taxon>Aplysiidae</taxon>
        <taxon>Aplysia</taxon>
    </lineage>
</organism>
<dbReference type="RefSeq" id="XP_012938449.1">
    <property type="nucleotide sequence ID" value="XM_013082995.1"/>
</dbReference>
<evidence type="ECO:0000256" key="1">
    <source>
        <dbReference type="SAM" id="MobiDB-lite"/>
    </source>
</evidence>
<dbReference type="GeneID" id="106011873"/>